<dbReference type="GO" id="GO:0003735">
    <property type="term" value="F:structural constituent of ribosome"/>
    <property type="evidence" value="ECO:0007669"/>
    <property type="project" value="InterPro"/>
</dbReference>
<dbReference type="InterPro" id="IPR013025">
    <property type="entry name" value="Ribosomal_uL23-like"/>
</dbReference>
<gene>
    <name evidence="4" type="ORF">METZ01_LOCUS20567</name>
</gene>
<evidence type="ECO:0000256" key="1">
    <source>
        <dbReference type="ARBA" id="ARBA00006700"/>
    </source>
</evidence>
<dbReference type="NCBIfam" id="NF004363">
    <property type="entry name" value="PRK05738.2-4"/>
    <property type="match status" value="1"/>
</dbReference>
<dbReference type="InterPro" id="IPR012678">
    <property type="entry name" value="Ribosomal_uL23/eL15/eS24_sf"/>
</dbReference>
<organism evidence="4">
    <name type="scientific">marine metagenome</name>
    <dbReference type="NCBI Taxonomy" id="408172"/>
    <lineage>
        <taxon>unclassified sequences</taxon>
        <taxon>metagenomes</taxon>
        <taxon>ecological metagenomes</taxon>
    </lineage>
</organism>
<dbReference type="AlphaFoldDB" id="A0A381PQG2"/>
<dbReference type="SUPFAM" id="SSF54189">
    <property type="entry name" value="Ribosomal proteins S24e, L23 and L15e"/>
    <property type="match status" value="1"/>
</dbReference>
<sequence length="107" mass="12328">MYKNRHTLFRPILTEKMNQLEDSQNMYAFQVDPHANKIEIKRAVEEKFDVKVKKVRTMNFLGKSKQMTVRSGGRVIKTSGKRSSWKKAVVTLDEGFSIDLYGTGVES</sequence>
<dbReference type="GO" id="GO:0005840">
    <property type="term" value="C:ribosome"/>
    <property type="evidence" value="ECO:0007669"/>
    <property type="project" value="UniProtKB-KW"/>
</dbReference>
<dbReference type="GO" id="GO:0006412">
    <property type="term" value="P:translation"/>
    <property type="evidence" value="ECO:0007669"/>
    <property type="project" value="InterPro"/>
</dbReference>
<dbReference type="PANTHER" id="PTHR11620">
    <property type="entry name" value="60S RIBOSOMAL PROTEIN L23A"/>
    <property type="match status" value="1"/>
</dbReference>
<dbReference type="GO" id="GO:1990904">
    <property type="term" value="C:ribonucleoprotein complex"/>
    <property type="evidence" value="ECO:0007669"/>
    <property type="project" value="UniProtKB-KW"/>
</dbReference>
<dbReference type="HAMAP" id="MF_01369_B">
    <property type="entry name" value="Ribosomal_uL23_B"/>
    <property type="match status" value="1"/>
</dbReference>
<keyword evidence="3" id="KW-0687">Ribonucleoprotein</keyword>
<accession>A0A381PQG2</accession>
<evidence type="ECO:0000256" key="3">
    <source>
        <dbReference type="ARBA" id="ARBA00023274"/>
    </source>
</evidence>
<evidence type="ECO:0008006" key="5">
    <source>
        <dbReference type="Google" id="ProtNLM"/>
    </source>
</evidence>
<proteinExistence type="inferred from homology"/>
<evidence type="ECO:0000256" key="2">
    <source>
        <dbReference type="ARBA" id="ARBA00022980"/>
    </source>
</evidence>
<dbReference type="Gene3D" id="3.30.70.330">
    <property type="match status" value="1"/>
</dbReference>
<reference evidence="4" key="1">
    <citation type="submission" date="2018-05" db="EMBL/GenBank/DDBJ databases">
        <authorList>
            <person name="Lanie J.A."/>
            <person name="Ng W.-L."/>
            <person name="Kazmierczak K.M."/>
            <person name="Andrzejewski T.M."/>
            <person name="Davidsen T.M."/>
            <person name="Wayne K.J."/>
            <person name="Tettelin H."/>
            <person name="Glass J.I."/>
            <person name="Rusch D."/>
            <person name="Podicherti R."/>
            <person name="Tsui H.-C.T."/>
            <person name="Winkler M.E."/>
        </authorList>
    </citation>
    <scope>NUCLEOTIDE SEQUENCE</scope>
</reference>
<dbReference type="EMBL" id="UINC01001018">
    <property type="protein sequence ID" value="SUZ67713.1"/>
    <property type="molecule type" value="Genomic_DNA"/>
</dbReference>
<dbReference type="Pfam" id="PF00276">
    <property type="entry name" value="Ribosomal_L23"/>
    <property type="match status" value="1"/>
</dbReference>
<keyword evidence="2" id="KW-0689">Ribosomal protein</keyword>
<name>A0A381PQG2_9ZZZZ</name>
<dbReference type="InterPro" id="IPR012677">
    <property type="entry name" value="Nucleotide-bd_a/b_plait_sf"/>
</dbReference>
<protein>
    <recommendedName>
        <fullName evidence="5">50S ribosomal protein L23</fullName>
    </recommendedName>
</protein>
<evidence type="ECO:0000313" key="4">
    <source>
        <dbReference type="EMBL" id="SUZ67713.1"/>
    </source>
</evidence>
<comment type="similarity">
    <text evidence="1">Belongs to the universal ribosomal protein uL23 family.</text>
</comment>